<evidence type="ECO:0000256" key="5">
    <source>
        <dbReference type="ARBA" id="ARBA00038105"/>
    </source>
</evidence>
<keyword evidence="3 6" id="KW-1133">Transmembrane helix</keyword>
<keyword evidence="8" id="KW-1185">Reference proteome</keyword>
<proteinExistence type="inferred from homology"/>
<comment type="similarity">
    <text evidence="5">Belongs to the TIM14 family.</text>
</comment>
<dbReference type="PANTHER" id="PTHR12763:SF28">
    <property type="entry name" value="GEO10507P1-RELATED"/>
    <property type="match status" value="1"/>
</dbReference>
<dbReference type="PANTHER" id="PTHR12763">
    <property type="match status" value="1"/>
</dbReference>
<feature type="transmembrane region" description="Helical" evidence="6">
    <location>
        <begin position="36"/>
        <end position="65"/>
    </location>
</feature>
<dbReference type="Proteomes" id="UP001589789">
    <property type="component" value="Unassembled WGS sequence"/>
</dbReference>
<evidence type="ECO:0000313" key="8">
    <source>
        <dbReference type="Proteomes" id="UP001589789"/>
    </source>
</evidence>
<evidence type="ECO:0000256" key="2">
    <source>
        <dbReference type="ARBA" id="ARBA00022692"/>
    </source>
</evidence>
<comment type="caution">
    <text evidence="7">The sequence shown here is derived from an EMBL/GenBank/DDBJ whole genome shotgun (WGS) entry which is preliminary data.</text>
</comment>
<dbReference type="CDD" id="cd06257">
    <property type="entry name" value="DnaJ"/>
    <property type="match status" value="1"/>
</dbReference>
<dbReference type="RefSeq" id="WP_377049140.1">
    <property type="nucleotide sequence ID" value="NZ_JBHLVZ010000002.1"/>
</dbReference>
<accession>A0ABV6IQI4</accession>
<evidence type="ECO:0000256" key="1">
    <source>
        <dbReference type="ARBA" id="ARBA00004167"/>
    </source>
</evidence>
<name>A0ABV6IQI4_9PROT</name>
<sequence>MIWLAAGAILLALAAGGLRAFSAASVGQVKTVLAGAAAGIGIVLVAALVIAGRAGQVVWALFLFGPVAWRWWKARQPPGGLGGAAPDLVETATLSMRLDPASGTLSGRVLRGRWAGRDLADLDRGALRALLDEVGSDDPESVPLLEAWLDHGHPGWRDDGGAPSPATPRAEALAVLGLSEGATEAEIRAAHARLMRTAHPDAGGSDWLAARLNAARDALLG</sequence>
<evidence type="ECO:0000313" key="7">
    <source>
        <dbReference type="EMBL" id="MFC0385015.1"/>
    </source>
</evidence>
<gene>
    <name evidence="7" type="ORF">ACFFIC_05545</name>
</gene>
<evidence type="ECO:0000256" key="6">
    <source>
        <dbReference type="SAM" id="Phobius"/>
    </source>
</evidence>
<keyword evidence="2 6" id="KW-0812">Transmembrane</keyword>
<dbReference type="SUPFAM" id="SSF46565">
    <property type="entry name" value="Chaperone J-domain"/>
    <property type="match status" value="1"/>
</dbReference>
<evidence type="ECO:0000256" key="3">
    <source>
        <dbReference type="ARBA" id="ARBA00022989"/>
    </source>
</evidence>
<dbReference type="InterPro" id="IPR036869">
    <property type="entry name" value="J_dom_sf"/>
</dbReference>
<dbReference type="InterPro" id="IPR001623">
    <property type="entry name" value="DnaJ_domain"/>
</dbReference>
<evidence type="ECO:0000256" key="4">
    <source>
        <dbReference type="ARBA" id="ARBA00023136"/>
    </source>
</evidence>
<organism evidence="7 8">
    <name type="scientific">Muricoccus vinaceus</name>
    <dbReference type="NCBI Taxonomy" id="424704"/>
    <lineage>
        <taxon>Bacteria</taxon>
        <taxon>Pseudomonadati</taxon>
        <taxon>Pseudomonadota</taxon>
        <taxon>Alphaproteobacteria</taxon>
        <taxon>Acetobacterales</taxon>
        <taxon>Roseomonadaceae</taxon>
        <taxon>Muricoccus</taxon>
    </lineage>
</organism>
<comment type="subcellular location">
    <subcellularLocation>
        <location evidence="1">Membrane</location>
        <topology evidence="1">Single-pass membrane protein</topology>
    </subcellularLocation>
</comment>
<evidence type="ECO:0008006" key="9">
    <source>
        <dbReference type="Google" id="ProtNLM"/>
    </source>
</evidence>
<keyword evidence="4 6" id="KW-0472">Membrane</keyword>
<reference evidence="7 8" key="1">
    <citation type="submission" date="2024-09" db="EMBL/GenBank/DDBJ databases">
        <authorList>
            <person name="Sun Q."/>
            <person name="Mori K."/>
        </authorList>
    </citation>
    <scope>NUCLEOTIDE SEQUENCE [LARGE SCALE GENOMIC DNA]</scope>
    <source>
        <strain evidence="7 8">CCM 7468</strain>
    </source>
</reference>
<dbReference type="EMBL" id="JBHLVZ010000002">
    <property type="protein sequence ID" value="MFC0385015.1"/>
    <property type="molecule type" value="Genomic_DNA"/>
</dbReference>
<protein>
    <recommendedName>
        <fullName evidence="9">Molecular chaperone DnaJ</fullName>
    </recommendedName>
</protein>
<dbReference type="Gene3D" id="1.10.287.110">
    <property type="entry name" value="DnaJ domain"/>
    <property type="match status" value="1"/>
</dbReference>